<dbReference type="Pfam" id="PF00005">
    <property type="entry name" value="ABC_tran"/>
    <property type="match status" value="1"/>
</dbReference>
<dbReference type="Proteomes" id="UP000267464">
    <property type="component" value="Unassembled WGS sequence"/>
</dbReference>
<comment type="subcellular location">
    <subcellularLocation>
        <location evidence="1">Cell membrane</location>
        <topology evidence="1">Multi-pass membrane protein</topology>
    </subcellularLocation>
</comment>
<feature type="transmembrane region" description="Helical" evidence="13">
    <location>
        <begin position="192"/>
        <end position="213"/>
    </location>
</feature>
<dbReference type="SUPFAM" id="SSF90123">
    <property type="entry name" value="ABC transporter transmembrane region"/>
    <property type="match status" value="1"/>
</dbReference>
<evidence type="ECO:0000256" key="5">
    <source>
        <dbReference type="ARBA" id="ARBA00022735"/>
    </source>
</evidence>
<dbReference type="GO" id="GO:0140359">
    <property type="term" value="F:ABC-type transporter activity"/>
    <property type="evidence" value="ECO:0007669"/>
    <property type="project" value="InterPro"/>
</dbReference>
<accession>A0A3N7HRE2</accession>
<dbReference type="InterPro" id="IPR036640">
    <property type="entry name" value="ABC1_TM_sf"/>
</dbReference>
<keyword evidence="18" id="KW-1185">Reference proteome</keyword>
<keyword evidence="8 13" id="KW-1133">Transmembrane helix</keyword>
<reference evidence="17 18" key="1">
    <citation type="submission" date="2018-08" db="EMBL/GenBank/DDBJ databases">
        <authorList>
            <person name="Khan S.A."/>
            <person name="Jeon C.O."/>
            <person name="Chun B.H."/>
            <person name="Jeong S.E."/>
        </authorList>
    </citation>
    <scope>NUCLEOTIDE SEQUENCE [LARGE SCALE GENOMIC DNA]</scope>
    <source>
        <strain evidence="17 18">S-16</strain>
    </source>
</reference>
<keyword evidence="9 13" id="KW-0472">Membrane</keyword>
<reference evidence="17 18" key="2">
    <citation type="submission" date="2018-12" db="EMBL/GenBank/DDBJ databases">
        <title>Rhizobacter gummiphilus sp. nov., a rubber-degrading bacterium isolated from the soil of a botanical garden in Japan.</title>
        <authorList>
            <person name="Shunsuke S.S."/>
        </authorList>
    </citation>
    <scope>NUCLEOTIDE SEQUENCE [LARGE SCALE GENOMIC DNA]</scope>
    <source>
        <strain evidence="17 18">S-16</strain>
    </source>
</reference>
<evidence type="ECO:0000256" key="11">
    <source>
        <dbReference type="ARBA" id="ARBA00061173"/>
    </source>
</evidence>
<evidence type="ECO:0000313" key="18">
    <source>
        <dbReference type="Proteomes" id="UP000267464"/>
    </source>
</evidence>
<dbReference type="OrthoDB" id="8554730at2"/>
<name>A0A3N7HRE2_9BURK</name>
<dbReference type="PROSITE" id="PS50990">
    <property type="entry name" value="PEPTIDASE_C39"/>
    <property type="match status" value="1"/>
</dbReference>
<dbReference type="FunFam" id="3.40.50.300:FF:000299">
    <property type="entry name" value="ABC transporter ATP-binding protein/permease"/>
    <property type="match status" value="1"/>
</dbReference>
<keyword evidence="5" id="KW-0204">Cytolysis</keyword>
<dbReference type="CDD" id="cd18567">
    <property type="entry name" value="ABC_6TM_CvaB_RaxB_like"/>
    <property type="match status" value="1"/>
</dbReference>
<dbReference type="InterPro" id="IPR003593">
    <property type="entry name" value="AAA+_ATPase"/>
</dbReference>
<dbReference type="InterPro" id="IPR027417">
    <property type="entry name" value="P-loop_NTPase"/>
</dbReference>
<dbReference type="Gene3D" id="1.20.1560.10">
    <property type="entry name" value="ABC transporter type 1, transmembrane domain"/>
    <property type="match status" value="1"/>
</dbReference>
<feature type="transmembrane region" description="Helical" evidence="13">
    <location>
        <begin position="377"/>
        <end position="401"/>
    </location>
</feature>
<dbReference type="Pfam" id="PF00664">
    <property type="entry name" value="ABC_membrane"/>
    <property type="match status" value="1"/>
</dbReference>
<keyword evidence="2" id="KW-0813">Transport</keyword>
<feature type="transmembrane region" description="Helical" evidence="13">
    <location>
        <begin position="266"/>
        <end position="289"/>
    </location>
</feature>
<dbReference type="Gene3D" id="3.90.70.10">
    <property type="entry name" value="Cysteine proteinases"/>
    <property type="match status" value="1"/>
</dbReference>
<evidence type="ECO:0000256" key="9">
    <source>
        <dbReference type="ARBA" id="ARBA00023136"/>
    </source>
</evidence>
<sequence>MKTILQSEANECSLACLAMVASAHGDNGDLGELRRRFSVSLKGSNLRQLIANAEELGFNARPVRVEVNELSQLKMPCILHWDMNHFVVLVAANSRNVTILDPAIGKRRLTLEEFSPHFTGIALELTPTSDFKPRSAPPRVALKSLTGRVLGLRRSLTQILMLACVLELFSLAAPMVNQLIVDDALASHDAELLSVLILGFGLLLFIQTLVALARSWMVMVLGQSLSFQWTSNMFGHLLKLPASFFERRHLGDIVSRFGSVSSIQRTLTLSVVEALLDGLMGLLALAMMLLYSTTLTAVVVGAVLAYACLRWLAFRPFREAAAERLIVAARENSHFLESLRAIVPLKLFGRERERHARWQNLLVDVQNRDIRTAKLNIMFSAANTFIFGIENLLVLWLGAGMAMREDARSAGVFTVGMLFAFVSYKTQFTSRVAALIDYGVEIKMLGLHSERLADIALAEPEKAERRRDLRHLQADIELRGVSFRYADGEPWVLKDVNLHISAGENVAIVGPSGGGKTTLLKVLLGLIQPVEGEVLYGGQPMQRIGVQNYRRLVGTVMQEDVLMAGSIADNVSFFDNQPNLARVQACARLAQVHDDIEKMPMAYETLVGDMGSSLSGGQKQRVLLARALYKCPRVLALDEATSHLDVANERLVSQSLGRLKLTRVVVAHRPETIAGAQRVVRLSEGRVVDLHSVNSRPTDLVALQGQ</sequence>
<feature type="transmembrane region" description="Helical" evidence="13">
    <location>
        <begin position="295"/>
        <end position="314"/>
    </location>
</feature>
<dbReference type="GO" id="GO:0008234">
    <property type="term" value="F:cysteine-type peptidase activity"/>
    <property type="evidence" value="ECO:0007669"/>
    <property type="project" value="InterPro"/>
</dbReference>
<dbReference type="GO" id="GO:0005886">
    <property type="term" value="C:plasma membrane"/>
    <property type="evidence" value="ECO:0007669"/>
    <property type="project" value="UniProtKB-SubCell"/>
</dbReference>
<proteinExistence type="inferred from homology"/>
<keyword evidence="7" id="KW-0067">ATP-binding</keyword>
<keyword evidence="6" id="KW-0547">Nucleotide-binding</keyword>
<dbReference type="SUPFAM" id="SSF52540">
    <property type="entry name" value="P-loop containing nucleoside triphosphate hydrolases"/>
    <property type="match status" value="1"/>
</dbReference>
<evidence type="ECO:0000256" key="1">
    <source>
        <dbReference type="ARBA" id="ARBA00004651"/>
    </source>
</evidence>
<dbReference type="GO" id="GO:0034040">
    <property type="term" value="F:ATPase-coupled lipid transmembrane transporter activity"/>
    <property type="evidence" value="ECO:0007669"/>
    <property type="project" value="TreeGrafter"/>
</dbReference>
<dbReference type="InterPro" id="IPR005074">
    <property type="entry name" value="Peptidase_C39"/>
</dbReference>
<comment type="similarity">
    <text evidence="11">Belongs to the ABC transporter superfamily. Cyclolysin exporter (TC 3.A.1.109.2) family.</text>
</comment>
<evidence type="ECO:0000313" key="17">
    <source>
        <dbReference type="EMBL" id="RQP24293.1"/>
    </source>
</evidence>
<evidence type="ECO:0000256" key="3">
    <source>
        <dbReference type="ARBA" id="ARBA00022475"/>
    </source>
</evidence>
<organism evidence="17 18">
    <name type="scientific">Piscinibacter terrae</name>
    <dbReference type="NCBI Taxonomy" id="2496871"/>
    <lineage>
        <taxon>Bacteria</taxon>
        <taxon>Pseudomonadati</taxon>
        <taxon>Pseudomonadota</taxon>
        <taxon>Betaproteobacteria</taxon>
        <taxon>Burkholderiales</taxon>
        <taxon>Sphaerotilaceae</taxon>
        <taxon>Piscinibacter</taxon>
    </lineage>
</organism>
<dbReference type="InterPro" id="IPR033838">
    <property type="entry name" value="CvaB_peptidase"/>
</dbReference>
<dbReference type="InterPro" id="IPR011527">
    <property type="entry name" value="ABC1_TM_dom"/>
</dbReference>
<dbReference type="AlphaFoldDB" id="A0A3N7HRE2"/>
<protein>
    <recommendedName>
        <fullName evidence="12">Cyclolysin secretion/processing ATP-binding protein CyaB</fullName>
    </recommendedName>
</protein>
<dbReference type="PANTHER" id="PTHR24221">
    <property type="entry name" value="ATP-BINDING CASSETTE SUB-FAMILY B"/>
    <property type="match status" value="1"/>
</dbReference>
<gene>
    <name evidence="17" type="ORF">DZC73_13385</name>
</gene>
<evidence type="ECO:0000259" key="16">
    <source>
        <dbReference type="PROSITE" id="PS50990"/>
    </source>
</evidence>
<dbReference type="PROSITE" id="PS50929">
    <property type="entry name" value="ABC_TM1F"/>
    <property type="match status" value="1"/>
</dbReference>
<evidence type="ECO:0000256" key="13">
    <source>
        <dbReference type="SAM" id="Phobius"/>
    </source>
</evidence>
<evidence type="ECO:0000256" key="6">
    <source>
        <dbReference type="ARBA" id="ARBA00022741"/>
    </source>
</evidence>
<dbReference type="Gene3D" id="3.40.50.300">
    <property type="entry name" value="P-loop containing nucleotide triphosphate hydrolases"/>
    <property type="match status" value="1"/>
</dbReference>
<feature type="transmembrane region" description="Helical" evidence="13">
    <location>
        <begin position="407"/>
        <end position="424"/>
    </location>
</feature>
<evidence type="ECO:0000256" key="8">
    <source>
        <dbReference type="ARBA" id="ARBA00022989"/>
    </source>
</evidence>
<feature type="domain" description="ABC transporter" evidence="14">
    <location>
        <begin position="476"/>
        <end position="705"/>
    </location>
</feature>
<dbReference type="CDD" id="cd02419">
    <property type="entry name" value="Peptidase_C39C"/>
    <property type="match status" value="1"/>
</dbReference>
<evidence type="ECO:0000259" key="15">
    <source>
        <dbReference type="PROSITE" id="PS50929"/>
    </source>
</evidence>
<evidence type="ECO:0000259" key="14">
    <source>
        <dbReference type="PROSITE" id="PS50893"/>
    </source>
</evidence>
<dbReference type="SMART" id="SM00382">
    <property type="entry name" value="AAA"/>
    <property type="match status" value="1"/>
</dbReference>
<dbReference type="InterPro" id="IPR017871">
    <property type="entry name" value="ABC_transporter-like_CS"/>
</dbReference>
<dbReference type="InterPro" id="IPR003439">
    <property type="entry name" value="ABC_transporter-like_ATP-bd"/>
</dbReference>
<dbReference type="GO" id="GO:0006508">
    <property type="term" value="P:proteolysis"/>
    <property type="evidence" value="ECO:0007669"/>
    <property type="project" value="InterPro"/>
</dbReference>
<keyword evidence="3" id="KW-1003">Cell membrane</keyword>
<dbReference type="Pfam" id="PF03412">
    <property type="entry name" value="Peptidase_C39"/>
    <property type="match status" value="1"/>
</dbReference>
<dbReference type="GO" id="GO:0016887">
    <property type="term" value="F:ATP hydrolysis activity"/>
    <property type="evidence" value="ECO:0007669"/>
    <property type="project" value="InterPro"/>
</dbReference>
<evidence type="ECO:0000256" key="10">
    <source>
        <dbReference type="ARBA" id="ARBA00055355"/>
    </source>
</evidence>
<dbReference type="PROSITE" id="PS00211">
    <property type="entry name" value="ABC_TRANSPORTER_1"/>
    <property type="match status" value="1"/>
</dbReference>
<dbReference type="GO" id="GO:0005524">
    <property type="term" value="F:ATP binding"/>
    <property type="evidence" value="ECO:0007669"/>
    <property type="project" value="UniProtKB-KW"/>
</dbReference>
<comment type="function">
    <text evidence="10">Involved in the export of calmodulin-sensitive adenylate cyclase-hemolysin (cyclolysin).</text>
</comment>
<evidence type="ECO:0000256" key="12">
    <source>
        <dbReference type="ARBA" id="ARBA00072252"/>
    </source>
</evidence>
<comment type="caution">
    <text evidence="17">The sequence shown here is derived from an EMBL/GenBank/DDBJ whole genome shotgun (WGS) entry which is preliminary data.</text>
</comment>
<feature type="domain" description="ABC transmembrane type-1" evidence="15">
    <location>
        <begin position="159"/>
        <end position="444"/>
    </location>
</feature>
<keyword evidence="5" id="KW-0354">Hemolysis</keyword>
<dbReference type="InterPro" id="IPR039421">
    <property type="entry name" value="Type_1_exporter"/>
</dbReference>
<evidence type="ECO:0000256" key="7">
    <source>
        <dbReference type="ARBA" id="ARBA00022840"/>
    </source>
</evidence>
<evidence type="ECO:0000256" key="4">
    <source>
        <dbReference type="ARBA" id="ARBA00022692"/>
    </source>
</evidence>
<evidence type="ECO:0000256" key="2">
    <source>
        <dbReference type="ARBA" id="ARBA00022448"/>
    </source>
</evidence>
<dbReference type="PANTHER" id="PTHR24221:SF606">
    <property type="entry name" value="COLICIN V SECRETION-PROCESSING ATP-BINDING PROTEIN"/>
    <property type="match status" value="1"/>
</dbReference>
<feature type="transmembrane region" description="Helical" evidence="13">
    <location>
        <begin position="159"/>
        <end position="180"/>
    </location>
</feature>
<dbReference type="PROSITE" id="PS50893">
    <property type="entry name" value="ABC_TRANSPORTER_2"/>
    <property type="match status" value="1"/>
</dbReference>
<dbReference type="EMBL" id="QUSW01000003">
    <property type="protein sequence ID" value="RQP24293.1"/>
    <property type="molecule type" value="Genomic_DNA"/>
</dbReference>
<dbReference type="GO" id="GO:0031640">
    <property type="term" value="P:killing of cells of another organism"/>
    <property type="evidence" value="ECO:0007669"/>
    <property type="project" value="UniProtKB-KW"/>
</dbReference>
<feature type="domain" description="Peptidase C39" evidence="16">
    <location>
        <begin position="6"/>
        <end position="125"/>
    </location>
</feature>
<keyword evidence="4 13" id="KW-0812">Transmembrane</keyword>